<name>A0A839UNF3_9GAMM</name>
<dbReference type="RefSeq" id="WP_183910744.1">
    <property type="nucleotide sequence ID" value="NZ_JACHXZ010000003.1"/>
</dbReference>
<feature type="domain" description="4'-phosphopantetheinyl transferase" evidence="2">
    <location>
        <begin position="111"/>
        <end position="168"/>
    </location>
</feature>
<keyword evidence="4" id="KW-1185">Reference proteome</keyword>
<evidence type="ECO:0000256" key="1">
    <source>
        <dbReference type="ARBA" id="ARBA00022679"/>
    </source>
</evidence>
<evidence type="ECO:0000313" key="4">
    <source>
        <dbReference type="Proteomes" id="UP000559987"/>
    </source>
</evidence>
<keyword evidence="1 3" id="KW-0808">Transferase</keyword>
<dbReference type="InterPro" id="IPR037143">
    <property type="entry name" value="4-PPantetheinyl_Trfase_dom_sf"/>
</dbReference>
<dbReference type="Gene3D" id="3.90.470.20">
    <property type="entry name" value="4'-phosphopantetheinyl transferase domain"/>
    <property type="match status" value="1"/>
</dbReference>
<sequence length="240" mass="26979">MPADIQYFIAQHSAIETWPSPNLWLCDDEVARYVGMGSEARRAEFLRGHWLMRLAVGYLTGRAPDSFAIAQPENSPPIFTDVPGLIISLSHCKGWLALLVLQNEHTPTLKIGVDIETERDRPNLVRLAQHSFGDQWLAQHEATLQPAFFQRWTQCEAVVKASHLPLGTRLLREQRFLAPHAETNGLWLYHTRLTPPSAALHLSLAAPYKVNPEGFQWTGQRFESLAADFALTRAPLRAAA</sequence>
<dbReference type="EC" id="2.7.8.-" evidence="3"/>
<evidence type="ECO:0000259" key="2">
    <source>
        <dbReference type="Pfam" id="PF01648"/>
    </source>
</evidence>
<dbReference type="EMBL" id="JACHXZ010000003">
    <property type="protein sequence ID" value="MBB3169263.1"/>
    <property type="molecule type" value="Genomic_DNA"/>
</dbReference>
<dbReference type="Proteomes" id="UP000559987">
    <property type="component" value="Unassembled WGS sequence"/>
</dbReference>
<accession>A0A839UNF3</accession>
<comment type="caution">
    <text evidence="3">The sequence shown here is derived from an EMBL/GenBank/DDBJ whole genome shotgun (WGS) entry which is preliminary data.</text>
</comment>
<dbReference type="InterPro" id="IPR008278">
    <property type="entry name" value="4-PPantetheinyl_Trfase_dom"/>
</dbReference>
<organism evidence="3 4">
    <name type="scientific">Simiduia aestuariiviva</name>
    <dbReference type="NCBI Taxonomy" id="1510459"/>
    <lineage>
        <taxon>Bacteria</taxon>
        <taxon>Pseudomonadati</taxon>
        <taxon>Pseudomonadota</taxon>
        <taxon>Gammaproteobacteria</taxon>
        <taxon>Cellvibrionales</taxon>
        <taxon>Cellvibrionaceae</taxon>
        <taxon>Simiduia</taxon>
    </lineage>
</organism>
<dbReference type="AlphaFoldDB" id="A0A839UNF3"/>
<reference evidence="3 4" key="1">
    <citation type="submission" date="2020-08" db="EMBL/GenBank/DDBJ databases">
        <title>Genomic Encyclopedia of Type Strains, Phase III (KMG-III): the genomes of soil and plant-associated and newly described type strains.</title>
        <authorList>
            <person name="Whitman W."/>
        </authorList>
    </citation>
    <scope>NUCLEOTIDE SEQUENCE [LARGE SCALE GENOMIC DNA]</scope>
    <source>
        <strain evidence="3 4">CECT 8571</strain>
    </source>
</reference>
<proteinExistence type="predicted"/>
<dbReference type="GO" id="GO:0000287">
    <property type="term" value="F:magnesium ion binding"/>
    <property type="evidence" value="ECO:0007669"/>
    <property type="project" value="InterPro"/>
</dbReference>
<evidence type="ECO:0000313" key="3">
    <source>
        <dbReference type="EMBL" id="MBB3169263.1"/>
    </source>
</evidence>
<dbReference type="Pfam" id="PF01648">
    <property type="entry name" value="ACPS"/>
    <property type="match status" value="1"/>
</dbReference>
<dbReference type="GO" id="GO:0008897">
    <property type="term" value="F:holo-[acyl-carrier-protein] synthase activity"/>
    <property type="evidence" value="ECO:0007669"/>
    <property type="project" value="InterPro"/>
</dbReference>
<protein>
    <submittedName>
        <fullName evidence="3">4'-phosphopantetheinyl transferase</fullName>
        <ecNumber evidence="3">2.7.8.-</ecNumber>
    </submittedName>
</protein>
<dbReference type="SUPFAM" id="SSF56214">
    <property type="entry name" value="4'-phosphopantetheinyl transferase"/>
    <property type="match status" value="2"/>
</dbReference>
<gene>
    <name evidence="3" type="ORF">FHS30_002471</name>
</gene>